<dbReference type="GO" id="GO:0051536">
    <property type="term" value="F:iron-sulfur cluster binding"/>
    <property type="evidence" value="ECO:0007669"/>
    <property type="project" value="InterPro"/>
</dbReference>
<dbReference type="GO" id="GO:0016226">
    <property type="term" value="P:iron-sulfur cluster assembly"/>
    <property type="evidence" value="ECO:0007669"/>
    <property type="project" value="InterPro"/>
</dbReference>
<evidence type="ECO:0000313" key="3">
    <source>
        <dbReference type="Proteomes" id="UP000009399"/>
    </source>
</evidence>
<dbReference type="CDD" id="cd06664">
    <property type="entry name" value="IscU_like"/>
    <property type="match status" value="1"/>
</dbReference>
<dbReference type="Pfam" id="PF01592">
    <property type="entry name" value="NifU_N"/>
    <property type="match status" value="1"/>
</dbReference>
<evidence type="ECO:0000313" key="2">
    <source>
        <dbReference type="EMBL" id="AFX74266.1"/>
    </source>
</evidence>
<dbReference type="AlphaFoldDB" id="A0AAI8AMU7"/>
<feature type="domain" description="NIF system FeS cluster assembly NifU N-terminal" evidence="1">
    <location>
        <begin position="9"/>
        <end position="135"/>
    </location>
</feature>
<reference evidence="2 3" key="1">
    <citation type="journal article" date="2013" name="Genome Announc.">
        <title>Complete Genome Sequence of Mycoplasma hyorhinis Strain SK76.</title>
        <authorList>
            <person name="Goodison S."/>
            <person name="Urquidi V."/>
            <person name="Kumar D."/>
            <person name="Reyes L."/>
            <person name="Rosser C.J."/>
        </authorList>
    </citation>
    <scope>NUCLEOTIDE SEQUENCE [LARGE SCALE GENOMIC DNA]</scope>
    <source>
        <strain evidence="2 3">SK76</strain>
    </source>
</reference>
<accession>A0AAI8AMU7</accession>
<gene>
    <name evidence="2" type="ORF">MOS_341</name>
</gene>
<protein>
    <submittedName>
        <fullName evidence="2">Iron-sulfur cluster assembly scaffold protein for SUF system, SufE2</fullName>
    </submittedName>
</protein>
<dbReference type="GeneID" id="93248457"/>
<name>A0AAI8AMU7_MESHY</name>
<dbReference type="KEGG" id="mhs:MOS_341"/>
<organism evidence="2 3">
    <name type="scientific">Mesomycoplasma hyorhinis SK76</name>
    <dbReference type="NCBI Taxonomy" id="1118964"/>
    <lineage>
        <taxon>Bacteria</taxon>
        <taxon>Bacillati</taxon>
        <taxon>Mycoplasmatota</taxon>
        <taxon>Mycoplasmoidales</taxon>
        <taxon>Metamycoplasmataceae</taxon>
        <taxon>Mesomycoplasma</taxon>
    </lineage>
</organism>
<dbReference type="EMBL" id="CP003914">
    <property type="protein sequence ID" value="AFX74266.1"/>
    <property type="molecule type" value="Genomic_DNA"/>
</dbReference>
<dbReference type="InterPro" id="IPR002871">
    <property type="entry name" value="NIF_FeS_clus_asmbl_NifU_N"/>
</dbReference>
<evidence type="ECO:0000259" key="1">
    <source>
        <dbReference type="Pfam" id="PF01592"/>
    </source>
</evidence>
<dbReference type="GO" id="GO:0005506">
    <property type="term" value="F:iron ion binding"/>
    <property type="evidence" value="ECO:0007669"/>
    <property type="project" value="InterPro"/>
</dbReference>
<dbReference type="RefSeq" id="WP_013302134.1">
    <property type="nucleotide sequence ID" value="NC_019552.1"/>
</dbReference>
<dbReference type="SUPFAM" id="SSF82649">
    <property type="entry name" value="SufE/NifU"/>
    <property type="match status" value="1"/>
</dbReference>
<dbReference type="PANTHER" id="PTHR10093">
    <property type="entry name" value="IRON-SULFUR CLUSTER ASSEMBLY ENZYME NIFU HOMOLOG"/>
    <property type="match status" value="1"/>
</dbReference>
<sequence>MYNDFNYRRKKILETYSNPKNKVQELNPNWKTINSFSTSCDDNLDLALKIKENAVEDGQFRARGCSLFIASSDILLKQIKNKTFEQIQQLFVDYEQMLDTQQINKKLNDLNVFVNTKNHLNRLECVKLAKNAIKKIIEEN</sequence>
<dbReference type="Proteomes" id="UP000009399">
    <property type="component" value="Chromosome"/>
</dbReference>
<proteinExistence type="predicted"/>
<dbReference type="Gene3D" id="3.90.1010.10">
    <property type="match status" value="1"/>
</dbReference>